<dbReference type="AlphaFoldDB" id="A0A3A3FQA5"/>
<dbReference type="Pfam" id="PF13333">
    <property type="entry name" value="rve_2"/>
    <property type="match status" value="1"/>
</dbReference>
<evidence type="ECO:0000259" key="1">
    <source>
        <dbReference type="Pfam" id="PF13333"/>
    </source>
</evidence>
<feature type="domain" description="Integrase catalytic" evidence="1">
    <location>
        <begin position="3"/>
        <end position="36"/>
    </location>
</feature>
<organism evidence="2 3">
    <name type="scientific">Noviherbaspirillum saxi</name>
    <dbReference type="NCBI Taxonomy" id="2320863"/>
    <lineage>
        <taxon>Bacteria</taxon>
        <taxon>Pseudomonadati</taxon>
        <taxon>Pseudomonadota</taxon>
        <taxon>Betaproteobacteria</taxon>
        <taxon>Burkholderiales</taxon>
        <taxon>Oxalobacteraceae</taxon>
        <taxon>Noviherbaspirillum</taxon>
    </lineage>
</organism>
<dbReference type="Proteomes" id="UP000265955">
    <property type="component" value="Unassembled WGS sequence"/>
</dbReference>
<protein>
    <recommendedName>
        <fullName evidence="1">Integrase catalytic domain-containing protein</fullName>
    </recommendedName>
</protein>
<dbReference type="InterPro" id="IPR001584">
    <property type="entry name" value="Integrase_cat-core"/>
</dbReference>
<proteinExistence type="predicted"/>
<name>A0A3A3FQA5_9BURK</name>
<dbReference type="EMBL" id="QYUO01000001">
    <property type="protein sequence ID" value="RJF98216.1"/>
    <property type="molecule type" value="Genomic_DNA"/>
</dbReference>
<reference evidence="3" key="1">
    <citation type="submission" date="2018-09" db="EMBL/GenBank/DDBJ databases">
        <authorList>
            <person name="Zhu H."/>
        </authorList>
    </citation>
    <scope>NUCLEOTIDE SEQUENCE [LARGE SCALE GENOMIC DNA]</scope>
    <source>
        <strain evidence="3">K1R23-30</strain>
    </source>
</reference>
<evidence type="ECO:0000313" key="3">
    <source>
        <dbReference type="Proteomes" id="UP000265955"/>
    </source>
</evidence>
<dbReference type="GO" id="GO:0015074">
    <property type="term" value="P:DNA integration"/>
    <property type="evidence" value="ECO:0007669"/>
    <property type="project" value="InterPro"/>
</dbReference>
<accession>A0A3A3FQA5</accession>
<gene>
    <name evidence="2" type="ORF">D3871_06610</name>
</gene>
<dbReference type="OrthoDB" id="9765502at2"/>
<evidence type="ECO:0000313" key="2">
    <source>
        <dbReference type="EMBL" id="RJF98216.1"/>
    </source>
</evidence>
<comment type="caution">
    <text evidence="2">The sequence shown here is derived from an EMBL/GenBank/DDBJ whole genome shotgun (WGS) entry which is preliminary data.</text>
</comment>
<sequence length="51" mass="6147">MDTHAEMKAVSFEYIEVFYNRIRQHSALGYRSPIQYLDRWRNAQNQEKLAA</sequence>
<keyword evidence="3" id="KW-1185">Reference proteome</keyword>